<dbReference type="Proteomes" id="UP000029121">
    <property type="component" value="Unassembled WGS sequence"/>
</dbReference>
<evidence type="ECO:0000313" key="4">
    <source>
        <dbReference type="Proteomes" id="UP000029121"/>
    </source>
</evidence>
<evidence type="ECO:0000313" key="3">
    <source>
        <dbReference type="EMBL" id="EOA12299.1"/>
    </source>
</evidence>
<dbReference type="PANTHER" id="PTHR31286:SF99">
    <property type="entry name" value="DUF4283 DOMAIN-CONTAINING PROTEIN"/>
    <property type="match status" value="1"/>
</dbReference>
<dbReference type="EMBL" id="KB870818">
    <property type="protein sequence ID" value="EOA12299.1"/>
    <property type="molecule type" value="Genomic_DNA"/>
</dbReference>
<dbReference type="PANTHER" id="PTHR31286">
    <property type="entry name" value="GLYCINE-RICH CELL WALL STRUCTURAL PROTEIN 1.8-LIKE"/>
    <property type="match status" value="1"/>
</dbReference>
<sequence>MMVIGERGRPPRDPPYGAGSYAAKLQGSEFGGIPTLESVMNAAFIKARVKLRFPDGEDGESVITVGEEVLEAMYGLWKNCMIVKVLRSYVLIAVQNRKLRELWRPEGAMTVMDLPRQFFLVLFEKEEEYMAALAGAWSAKFDPLKDDIVTAHVWVRLNNIPVFYYHESILLEIARGLGQLLRVDMTTLQFERARFAWVCVEVNLSKPLKGTKVVNGKIYLVAYEGLAKICSECGLYGHLIHSCPRRTSEMERVMVAANPVQETAAVVRQADGFKVVEWQGRRTGQPVNKMVFTASSSQSESRANLRDIPRCPNLEIWNRFGGLGEDTALEENREVSPMTRVNKENELRQPREDTGELVGEVKGLFPNSNMERGKGGNWNGLNLKKQGGGKALEANGPRQRKGLVFSPLKGNDGLSANGKRLRPGGDEETRQSTYS</sequence>
<gene>
    <name evidence="3" type="ORF">CARUB_v10007980mg</name>
</gene>
<dbReference type="InterPro" id="IPR025558">
    <property type="entry name" value="DUF4283"/>
</dbReference>
<evidence type="ECO:0000259" key="2">
    <source>
        <dbReference type="Pfam" id="PF14111"/>
    </source>
</evidence>
<accession>R0G717</accession>
<protein>
    <recommendedName>
        <fullName evidence="2">DUF4283 domain-containing protein</fullName>
    </recommendedName>
</protein>
<dbReference type="Pfam" id="PF14111">
    <property type="entry name" value="DUF4283"/>
    <property type="match status" value="1"/>
</dbReference>
<dbReference type="eggNOG" id="KOG1075">
    <property type="taxonomic scope" value="Eukaryota"/>
</dbReference>
<dbReference type="InterPro" id="IPR040256">
    <property type="entry name" value="At4g02000-like"/>
</dbReference>
<reference evidence="4" key="1">
    <citation type="journal article" date="2013" name="Nat. Genet.">
        <title>The Capsella rubella genome and the genomic consequences of rapid mating system evolution.</title>
        <authorList>
            <person name="Slotte T."/>
            <person name="Hazzouri K.M."/>
            <person name="Agren J.A."/>
            <person name="Koenig D."/>
            <person name="Maumus F."/>
            <person name="Guo Y.L."/>
            <person name="Steige K."/>
            <person name="Platts A.E."/>
            <person name="Escobar J.S."/>
            <person name="Newman L.K."/>
            <person name="Wang W."/>
            <person name="Mandakova T."/>
            <person name="Vello E."/>
            <person name="Smith L.M."/>
            <person name="Henz S.R."/>
            <person name="Steffen J."/>
            <person name="Takuno S."/>
            <person name="Brandvain Y."/>
            <person name="Coop G."/>
            <person name="Andolfatto P."/>
            <person name="Hu T.T."/>
            <person name="Blanchette M."/>
            <person name="Clark R.M."/>
            <person name="Quesneville H."/>
            <person name="Nordborg M."/>
            <person name="Gaut B.S."/>
            <person name="Lysak M.A."/>
            <person name="Jenkins J."/>
            <person name="Grimwood J."/>
            <person name="Chapman J."/>
            <person name="Prochnik S."/>
            <person name="Shu S."/>
            <person name="Rokhsar D."/>
            <person name="Schmutz J."/>
            <person name="Weigel D."/>
            <person name="Wright S.I."/>
        </authorList>
    </citation>
    <scope>NUCLEOTIDE SEQUENCE [LARGE SCALE GENOMIC DNA]</scope>
    <source>
        <strain evidence="4">cv. Monte Gargano</strain>
    </source>
</reference>
<feature type="domain" description="DUF4283" evidence="2">
    <location>
        <begin position="75"/>
        <end position="139"/>
    </location>
</feature>
<feature type="compositionally biased region" description="Basic and acidic residues" evidence="1">
    <location>
        <begin position="423"/>
        <end position="435"/>
    </location>
</feature>
<evidence type="ECO:0000256" key="1">
    <source>
        <dbReference type="SAM" id="MobiDB-lite"/>
    </source>
</evidence>
<proteinExistence type="predicted"/>
<dbReference type="AlphaFoldDB" id="R0G717"/>
<name>R0G717_9BRAS</name>
<keyword evidence="4" id="KW-1185">Reference proteome</keyword>
<feature type="region of interest" description="Disordered" evidence="1">
    <location>
        <begin position="364"/>
        <end position="435"/>
    </location>
</feature>
<organism evidence="3 4">
    <name type="scientific">Capsella rubella</name>
    <dbReference type="NCBI Taxonomy" id="81985"/>
    <lineage>
        <taxon>Eukaryota</taxon>
        <taxon>Viridiplantae</taxon>
        <taxon>Streptophyta</taxon>
        <taxon>Embryophyta</taxon>
        <taxon>Tracheophyta</taxon>
        <taxon>Spermatophyta</taxon>
        <taxon>Magnoliopsida</taxon>
        <taxon>eudicotyledons</taxon>
        <taxon>Gunneridae</taxon>
        <taxon>Pentapetalae</taxon>
        <taxon>rosids</taxon>
        <taxon>malvids</taxon>
        <taxon>Brassicales</taxon>
        <taxon>Brassicaceae</taxon>
        <taxon>Camelineae</taxon>
        <taxon>Capsella</taxon>
    </lineage>
</organism>